<dbReference type="EMBL" id="JAGETZ010000003">
    <property type="protein sequence ID" value="MBO2009196.1"/>
    <property type="molecule type" value="Genomic_DNA"/>
</dbReference>
<name>A0ABS3QDA6_9BACT</name>
<dbReference type="RefSeq" id="WP_208174817.1">
    <property type="nucleotide sequence ID" value="NZ_JAGETZ010000003.1"/>
</dbReference>
<organism evidence="1 2">
    <name type="scientific">Hymenobacter negativus</name>
    <dbReference type="NCBI Taxonomy" id="2795026"/>
    <lineage>
        <taxon>Bacteria</taxon>
        <taxon>Pseudomonadati</taxon>
        <taxon>Bacteroidota</taxon>
        <taxon>Cytophagia</taxon>
        <taxon>Cytophagales</taxon>
        <taxon>Hymenobacteraceae</taxon>
        <taxon>Hymenobacter</taxon>
    </lineage>
</organism>
<evidence type="ECO:0000313" key="2">
    <source>
        <dbReference type="Proteomes" id="UP000664369"/>
    </source>
</evidence>
<reference evidence="1 2" key="1">
    <citation type="submission" date="2021-03" db="EMBL/GenBank/DDBJ databases">
        <authorList>
            <person name="Kim M.K."/>
        </authorList>
    </citation>
    <scope>NUCLEOTIDE SEQUENCE [LARGE SCALE GENOMIC DNA]</scope>
    <source>
        <strain evidence="1 2">BT442</strain>
    </source>
</reference>
<comment type="caution">
    <text evidence="1">The sequence shown here is derived from an EMBL/GenBank/DDBJ whole genome shotgun (WGS) entry which is preliminary data.</text>
</comment>
<sequence length="134" mass="15410">MPLVTPVSRAWDLLFDFPALRATLDALPGYTFPGAARAALLAQYGMSEADFTSVLDRHRRLRINHGRRGPYGPRPRNGWDLIVELPELRTLLDKERENPVLDALTLTRRRERFRLTMPEMVNLLHAHADAWSRP</sequence>
<gene>
    <name evidence="1" type="ORF">J4E00_09035</name>
</gene>
<dbReference type="Proteomes" id="UP000664369">
    <property type="component" value="Unassembled WGS sequence"/>
</dbReference>
<evidence type="ECO:0000313" key="1">
    <source>
        <dbReference type="EMBL" id="MBO2009196.1"/>
    </source>
</evidence>
<keyword evidence="2" id="KW-1185">Reference proteome</keyword>
<proteinExistence type="predicted"/>
<accession>A0ABS3QDA6</accession>
<protein>
    <submittedName>
        <fullName evidence="1">Uncharacterized protein</fullName>
    </submittedName>
</protein>